<dbReference type="InterPro" id="IPR028307">
    <property type="entry name" value="Lin-54_fam"/>
</dbReference>
<feature type="region of interest" description="Disordered" evidence="7">
    <location>
        <begin position="151"/>
        <end position="220"/>
    </location>
</feature>
<dbReference type="PROSITE" id="PS51450">
    <property type="entry name" value="LRR"/>
    <property type="match status" value="1"/>
</dbReference>
<comment type="subcellular location">
    <subcellularLocation>
        <location evidence="2">Cytoplasm</location>
        <location evidence="2">Cytoskeleton</location>
        <location evidence="2">Cilium axoneme</location>
    </subcellularLocation>
    <subcellularLocation>
        <location evidence="1">Nucleus</location>
    </subcellularLocation>
</comment>
<sequence>MTTVKDRAQIQRGDGKGCNCKNSRCLKLYCECFAAGALCASARCRCANCMNTVEHAGERTAAIETVLDRNPNAFRPKIAAVASPSRDVALRHNRGCHCKRSGCLKKYCECFQAAIYCAETCRCVSCENYEGSDAHEEVKRVYGSGARFHEHASAAASPSPSRRKLLAQRAARDSIDGASNRGGGGGGGVNSSSNSDRSPGRQRSEDDAGGGRQGGGLARARAPPLMHNLVQQGAVEELARILLVVADETSKCAVSSETKGEEKVKEEEKPAPTSTRRSSGGVAELAAEAAREIARDVAHVDELMCDEDIDARKARAAHARARDDVSIALDSTLTKYPEIEAALLGELERVARRIAENARARATEAKKRRLANTAAKSSAVAREKALELIDKAKSTKRLDLSGLGLRALPVEALELTELLELQVSNNNLYDLPSEMFERCTKIERLGLAGNRLRRLPKSVGNLKSLRGVWAHGNCLRTIPREIGACESLRNLVLGGNYLAELPEEIEKLKNLEELSAPGNRLRAIPDLGSMPLLREIDLHGNFIERLPEDMSGLRALETLSLQGNRVREVPKSLTKLRRLRALNLAENAMTTLPDEIADMTMLTSVWLYSNALTSLPGTSVRKMPSIRQIWIEGNDGLSGESLDAFVAAVDGSKTLKTLGVDSRQAGKMRTRGAAIVATAEIPENNPRGYFKLVRWPKGDGSTRAPVLVVSFGSAPGVPNWGGLLKKLQKNVRDGDSYDVLYVCDVDRSWYASSDASGDQELEFERWSAPLREACEKYERVLYVGDSMGASAALMFAEHATKVLAFCPQVDLYDASIRPSRSNVWFKRFKGVMMSGLNQSAADIDVHTGSWDHDKDQAALLPRDKVKHIVHQVDSHRLALALDGEEKLLPIIKSAFESELTAARGGGSAEESSSSSSSSSASLNAFAPWQSLGLK</sequence>
<dbReference type="Proteomes" id="UP000195557">
    <property type="component" value="Unassembled WGS sequence"/>
</dbReference>
<dbReference type="Pfam" id="PF23598">
    <property type="entry name" value="LRR_14"/>
    <property type="match status" value="1"/>
</dbReference>
<organism evidence="10">
    <name type="scientific">Ostreococcus tauri</name>
    <name type="common">Marine green alga</name>
    <dbReference type="NCBI Taxonomy" id="70448"/>
    <lineage>
        <taxon>Eukaryota</taxon>
        <taxon>Viridiplantae</taxon>
        <taxon>Chlorophyta</taxon>
        <taxon>Mamiellophyceae</taxon>
        <taxon>Mamiellales</taxon>
        <taxon>Bathycoccaceae</taxon>
        <taxon>Ostreococcus</taxon>
    </lineage>
</organism>
<dbReference type="SMART" id="SM00364">
    <property type="entry name" value="LRR_BAC"/>
    <property type="match status" value="7"/>
</dbReference>
<evidence type="ECO:0000256" key="5">
    <source>
        <dbReference type="ARBA" id="ARBA00022737"/>
    </source>
</evidence>
<evidence type="ECO:0000256" key="7">
    <source>
        <dbReference type="SAM" id="MobiDB-lite"/>
    </source>
</evidence>
<dbReference type="EMBL" id="KZ155829">
    <property type="protein sequence ID" value="OUS43670.1"/>
    <property type="molecule type" value="Genomic_DNA"/>
</dbReference>
<evidence type="ECO:0000256" key="6">
    <source>
        <dbReference type="ARBA" id="ARBA00023242"/>
    </source>
</evidence>
<dbReference type="InterPro" id="IPR029058">
    <property type="entry name" value="AB_hydrolase_fold"/>
</dbReference>
<dbReference type="PANTHER" id="PTHR12446:SF34">
    <property type="entry name" value="PROTEIN LIN-54 HOMOLOG"/>
    <property type="match status" value="1"/>
</dbReference>
<feature type="region of interest" description="Disordered" evidence="7">
    <location>
        <begin position="252"/>
        <end position="282"/>
    </location>
</feature>
<dbReference type="SUPFAM" id="SSF52058">
    <property type="entry name" value="L domain-like"/>
    <property type="match status" value="1"/>
</dbReference>
<dbReference type="InterPro" id="IPR003591">
    <property type="entry name" value="Leu-rich_rpt_typical-subtyp"/>
</dbReference>
<dbReference type="PANTHER" id="PTHR12446">
    <property type="entry name" value="TESMIN/TSO1-RELATED"/>
    <property type="match status" value="1"/>
</dbReference>
<dbReference type="eggNOG" id="KOG0619">
    <property type="taxonomic scope" value="Eukaryota"/>
</dbReference>
<keyword evidence="5" id="KW-0677">Repeat</keyword>
<dbReference type="AlphaFoldDB" id="A0A1Y5I2F0"/>
<feature type="region of interest" description="Disordered" evidence="7">
    <location>
        <begin position="902"/>
        <end position="934"/>
    </location>
</feature>
<dbReference type="GO" id="GO:0005634">
    <property type="term" value="C:nucleus"/>
    <property type="evidence" value="ECO:0007669"/>
    <property type="project" value="UniProtKB-SubCell"/>
</dbReference>
<dbReference type="SMART" id="SM01114">
    <property type="entry name" value="CXC"/>
    <property type="match status" value="2"/>
</dbReference>
<evidence type="ECO:0000256" key="3">
    <source>
        <dbReference type="ARBA" id="ARBA00007267"/>
    </source>
</evidence>
<dbReference type="PROSITE" id="PS51634">
    <property type="entry name" value="CRC"/>
    <property type="match status" value="1"/>
</dbReference>
<dbReference type="InterPro" id="IPR001611">
    <property type="entry name" value="Leu-rich_rpt"/>
</dbReference>
<dbReference type="InterPro" id="IPR055414">
    <property type="entry name" value="LRR_R13L4/SHOC2-like"/>
</dbReference>
<dbReference type="InterPro" id="IPR032675">
    <property type="entry name" value="LRR_dom_sf"/>
</dbReference>
<dbReference type="SMART" id="SM00369">
    <property type="entry name" value="LRR_TYP"/>
    <property type="match status" value="7"/>
</dbReference>
<evidence type="ECO:0000313" key="9">
    <source>
        <dbReference type="EMBL" id="OUS43670.1"/>
    </source>
</evidence>
<evidence type="ECO:0000256" key="4">
    <source>
        <dbReference type="ARBA" id="ARBA00022614"/>
    </source>
</evidence>
<comment type="similarity">
    <text evidence="3">Belongs to the lin-54 family.</text>
</comment>
<feature type="compositionally biased region" description="Gly residues" evidence="7">
    <location>
        <begin position="180"/>
        <end position="189"/>
    </location>
</feature>
<gene>
    <name evidence="10" type="ORF">BE221DRAFT_148231</name>
    <name evidence="9" type="ORF">BE221DRAFT_148613</name>
</gene>
<evidence type="ECO:0000313" key="10">
    <source>
        <dbReference type="EMBL" id="OUS43678.1"/>
    </source>
</evidence>
<evidence type="ECO:0000259" key="8">
    <source>
        <dbReference type="PROSITE" id="PS51634"/>
    </source>
</evidence>
<keyword evidence="6" id="KW-0539">Nucleus</keyword>
<reference evidence="10" key="1">
    <citation type="submission" date="2017-04" db="EMBL/GenBank/DDBJ databases">
        <title>Population genomics of picophytoplankton unveils novel chromosome hypervariability.</title>
        <authorList>
            <consortium name="DOE Joint Genome Institute"/>
            <person name="Blanc-Mathieu R."/>
            <person name="Krasovec M."/>
            <person name="Hebrard M."/>
            <person name="Yau S."/>
            <person name="Desgranges E."/>
            <person name="Martin J."/>
            <person name="Schackwitz W."/>
            <person name="Kuo A."/>
            <person name="Salin G."/>
            <person name="Donnadieu C."/>
            <person name="Desdevises Y."/>
            <person name="Sanchez-Ferandin S."/>
            <person name="Moreau H."/>
            <person name="Rivals E."/>
            <person name="Grigoriev I.V."/>
            <person name="Grimsley N."/>
            <person name="Eyre-Walker A."/>
            <person name="Piganeau G."/>
        </authorList>
    </citation>
    <scope>NUCLEOTIDE SEQUENCE [LARGE SCALE GENOMIC DNA]</scope>
    <source>
        <strain evidence="10">RCC 1115</strain>
    </source>
</reference>
<name>A0A1Y5I2F0_OSTTA</name>
<dbReference type="SUPFAM" id="SSF53474">
    <property type="entry name" value="alpha/beta-Hydrolases"/>
    <property type="match status" value="1"/>
</dbReference>
<dbReference type="Gene3D" id="3.80.10.10">
    <property type="entry name" value="Ribonuclease Inhibitor"/>
    <property type="match status" value="2"/>
</dbReference>
<dbReference type="Pfam" id="PF03638">
    <property type="entry name" value="TCR"/>
    <property type="match status" value="2"/>
</dbReference>
<evidence type="ECO:0000256" key="1">
    <source>
        <dbReference type="ARBA" id="ARBA00004123"/>
    </source>
</evidence>
<evidence type="ECO:0000256" key="2">
    <source>
        <dbReference type="ARBA" id="ARBA00004430"/>
    </source>
</evidence>
<dbReference type="EMBL" id="KZ155828">
    <property type="protein sequence ID" value="OUS43678.1"/>
    <property type="molecule type" value="Genomic_DNA"/>
</dbReference>
<protein>
    <submittedName>
        <fullName evidence="10">Tesmin/TSO1-like CXC domain-containing protein</fullName>
    </submittedName>
</protein>
<proteinExistence type="inferred from homology"/>
<keyword evidence="4" id="KW-0433">Leucine-rich repeat</keyword>
<dbReference type="GO" id="GO:0005930">
    <property type="term" value="C:axoneme"/>
    <property type="evidence" value="ECO:0007669"/>
    <property type="project" value="UniProtKB-SubCell"/>
</dbReference>
<feature type="domain" description="CRC" evidence="8">
    <location>
        <begin position="14"/>
        <end position="131"/>
    </location>
</feature>
<accession>A0A1Y5I2F0</accession>
<feature type="compositionally biased region" description="Low complexity" evidence="7">
    <location>
        <begin position="908"/>
        <end position="921"/>
    </location>
</feature>
<dbReference type="InterPro" id="IPR005172">
    <property type="entry name" value="CRC"/>
</dbReference>
<feature type="compositionally biased region" description="Basic and acidic residues" evidence="7">
    <location>
        <begin position="258"/>
        <end position="270"/>
    </location>
</feature>
<dbReference type="InterPro" id="IPR033467">
    <property type="entry name" value="Tesmin/TSO1-like_CXC"/>
</dbReference>
<dbReference type="GO" id="GO:0006355">
    <property type="term" value="P:regulation of DNA-templated transcription"/>
    <property type="evidence" value="ECO:0007669"/>
    <property type="project" value="TreeGrafter"/>
</dbReference>